<dbReference type="GO" id="GO:0016791">
    <property type="term" value="F:phosphatase activity"/>
    <property type="evidence" value="ECO:0007669"/>
    <property type="project" value="TreeGrafter"/>
</dbReference>
<feature type="binding site" evidence="2">
    <location>
        <begin position="8"/>
        <end position="15"/>
    </location>
    <ligand>
        <name>substrate</name>
    </ligand>
</feature>
<protein>
    <submittedName>
        <fullName evidence="3">Phosphoglycerate mutase (2,3-diphosphoglycerate-independent)</fullName>
    </submittedName>
</protein>
<dbReference type="InterPro" id="IPR029033">
    <property type="entry name" value="His_PPase_superfam"/>
</dbReference>
<dbReference type="CDD" id="cd07067">
    <property type="entry name" value="HP_PGM_like"/>
    <property type="match status" value="1"/>
</dbReference>
<dbReference type="PANTHER" id="PTHR48100:SF59">
    <property type="entry name" value="ADENOSYLCOBALAMIN_ALPHA-RIBAZOLE PHOSPHATASE"/>
    <property type="match status" value="1"/>
</dbReference>
<dbReference type="Proteomes" id="UP000092596">
    <property type="component" value="Chromosome"/>
</dbReference>
<dbReference type="KEGG" id="dva:DAD186_14590"/>
<feature type="active site" description="Proton donor/acceptor" evidence="1">
    <location>
        <position position="83"/>
    </location>
</feature>
<dbReference type="PROSITE" id="PS00175">
    <property type="entry name" value="PG_MUTASE"/>
    <property type="match status" value="1"/>
</dbReference>
<evidence type="ECO:0000313" key="4">
    <source>
        <dbReference type="Proteomes" id="UP000092596"/>
    </source>
</evidence>
<dbReference type="InterPro" id="IPR013078">
    <property type="entry name" value="His_Pase_superF_clade-1"/>
</dbReference>
<feature type="binding site" evidence="2">
    <location>
        <position position="58"/>
    </location>
    <ligand>
        <name>substrate</name>
    </ligand>
</feature>
<dbReference type="SUPFAM" id="SSF53254">
    <property type="entry name" value="Phosphoglycerate mutase-like"/>
    <property type="match status" value="1"/>
</dbReference>
<evidence type="ECO:0000256" key="2">
    <source>
        <dbReference type="PIRSR" id="PIRSR613078-2"/>
    </source>
</evidence>
<name>A0A1B0ZJ55_9MICO</name>
<accession>A0A1B0ZJ55</accession>
<dbReference type="RefSeq" id="WP_065248080.1">
    <property type="nucleotide sequence ID" value="NZ_CP012117.1"/>
</dbReference>
<gene>
    <name evidence="3" type="ORF">DAD186_14590</name>
</gene>
<dbReference type="InterPro" id="IPR050275">
    <property type="entry name" value="PGM_Phosphatase"/>
</dbReference>
<sequence>MTLIGLVRHGQTDWNLNNIFQGASDVPLNATGIEQAHHALDFSPALPWDFVMSSPLIRARRTAEIIAADHNLRFTGVHEGFREVDFGWAEGKPTAEAYEAYPQRDFPGRESIDAVLERACAALRDVSSQHPDGRILVVAHGTLIRYLVSAVAERAFTSLPNTSLTMLEVSPTLWRVPMIAGFSLRKPFEWRHSEGAIPTMNPAWDAPCGIDPSTLPLAEHSALEAYLPATDTAPANDPEESQ</sequence>
<organism evidence="3 4">
    <name type="scientific">Dermabacter vaginalis</name>
    <dbReference type="NCBI Taxonomy" id="1630135"/>
    <lineage>
        <taxon>Bacteria</taxon>
        <taxon>Bacillati</taxon>
        <taxon>Actinomycetota</taxon>
        <taxon>Actinomycetes</taxon>
        <taxon>Micrococcales</taxon>
        <taxon>Dermabacteraceae</taxon>
        <taxon>Dermabacter</taxon>
    </lineage>
</organism>
<dbReference type="AlphaFoldDB" id="A0A1B0ZJ55"/>
<reference evidence="3 4" key="1">
    <citation type="submission" date="2015-06" db="EMBL/GenBank/DDBJ databases">
        <title>Investigation of pathophysiology for high-risk pregnancy and development of treatment modality based on it.</title>
        <authorList>
            <person name="Kim B.-C."/>
            <person name="Lim S."/>
        </authorList>
    </citation>
    <scope>NUCLEOTIDE SEQUENCE [LARGE SCALE GENOMIC DNA]</scope>
    <source>
        <strain evidence="3 4">AD1-86</strain>
    </source>
</reference>
<dbReference type="GO" id="GO:0005737">
    <property type="term" value="C:cytoplasm"/>
    <property type="evidence" value="ECO:0007669"/>
    <property type="project" value="TreeGrafter"/>
</dbReference>
<proteinExistence type="predicted"/>
<dbReference type="EMBL" id="CP012117">
    <property type="protein sequence ID" value="ANP28009.1"/>
    <property type="molecule type" value="Genomic_DNA"/>
</dbReference>
<evidence type="ECO:0000256" key="1">
    <source>
        <dbReference type="PIRSR" id="PIRSR613078-1"/>
    </source>
</evidence>
<dbReference type="PANTHER" id="PTHR48100">
    <property type="entry name" value="BROAD-SPECIFICITY PHOSPHATASE YOR283W-RELATED"/>
    <property type="match status" value="1"/>
</dbReference>
<feature type="active site" description="Tele-phosphohistidine intermediate" evidence="1">
    <location>
        <position position="9"/>
    </location>
</feature>
<dbReference type="SMART" id="SM00855">
    <property type="entry name" value="PGAM"/>
    <property type="match status" value="1"/>
</dbReference>
<dbReference type="Pfam" id="PF00300">
    <property type="entry name" value="His_Phos_1"/>
    <property type="match status" value="1"/>
</dbReference>
<dbReference type="InterPro" id="IPR001345">
    <property type="entry name" value="PG/BPGM_mutase_AS"/>
</dbReference>
<dbReference type="Gene3D" id="3.40.50.1240">
    <property type="entry name" value="Phosphoglycerate mutase-like"/>
    <property type="match status" value="1"/>
</dbReference>
<evidence type="ECO:0000313" key="3">
    <source>
        <dbReference type="EMBL" id="ANP28009.1"/>
    </source>
</evidence>
<dbReference type="STRING" id="1630135.DAD186_14590"/>